<evidence type="ECO:0000259" key="2">
    <source>
        <dbReference type="PROSITE" id="PS50041"/>
    </source>
</evidence>
<dbReference type="AlphaFoldDB" id="A0A3P8TKX9"/>
<protein>
    <recommendedName>
        <fullName evidence="2">C-type lectin domain-containing protein</fullName>
    </recommendedName>
</protein>
<dbReference type="PROSITE" id="PS50041">
    <property type="entry name" value="C_TYPE_LECTIN_2"/>
    <property type="match status" value="1"/>
</dbReference>
<keyword evidence="1" id="KW-1133">Transmembrane helix</keyword>
<dbReference type="GeneTree" id="ENSGT00940000178658"/>
<evidence type="ECO:0000313" key="3">
    <source>
        <dbReference type="Ensembl" id="ENSAPEP00000026635.1"/>
    </source>
</evidence>
<keyword evidence="4" id="KW-1185">Reference proteome</keyword>
<feature type="transmembrane region" description="Helical" evidence="1">
    <location>
        <begin position="30"/>
        <end position="48"/>
    </location>
</feature>
<dbReference type="CDD" id="cd00037">
    <property type="entry name" value="CLECT"/>
    <property type="match status" value="1"/>
</dbReference>
<evidence type="ECO:0000313" key="4">
    <source>
        <dbReference type="Proteomes" id="UP000265080"/>
    </source>
</evidence>
<feature type="domain" description="C-type lectin" evidence="2">
    <location>
        <begin position="86"/>
        <end position="192"/>
    </location>
</feature>
<dbReference type="OMA" id="ACFEFIN"/>
<dbReference type="InterPro" id="IPR001304">
    <property type="entry name" value="C-type_lectin-like"/>
</dbReference>
<dbReference type="InterPro" id="IPR016187">
    <property type="entry name" value="CTDL_fold"/>
</dbReference>
<dbReference type="Gene3D" id="3.10.100.10">
    <property type="entry name" value="Mannose-Binding Protein A, subunit A"/>
    <property type="match status" value="1"/>
</dbReference>
<reference evidence="3" key="2">
    <citation type="submission" date="2025-08" db="UniProtKB">
        <authorList>
            <consortium name="Ensembl"/>
        </authorList>
    </citation>
    <scope>IDENTIFICATION</scope>
</reference>
<reference evidence="3" key="3">
    <citation type="submission" date="2025-09" db="UniProtKB">
        <authorList>
            <consortium name="Ensembl"/>
        </authorList>
    </citation>
    <scope>IDENTIFICATION</scope>
</reference>
<keyword evidence="1" id="KW-0472">Membrane</keyword>
<keyword evidence="1" id="KW-0812">Transmembrane</keyword>
<dbReference type="Ensembl" id="ENSAPET00000027347.1">
    <property type="protein sequence ID" value="ENSAPEP00000026635.1"/>
    <property type="gene ID" value="ENSAPEG00000018927.1"/>
</dbReference>
<dbReference type="Proteomes" id="UP000265080">
    <property type="component" value="Chromosome 1"/>
</dbReference>
<feature type="transmembrane region" description="Helical" evidence="1">
    <location>
        <begin position="159"/>
        <end position="179"/>
    </location>
</feature>
<sequence>VETREVWGSLCTSRPLPRRACRSLPQSQQVVVPATVPAALCALALCFIKTMDTFVRASVFLWITVGFLFAPEKSEACHQCKCEFVFKNACFEFINESYTWSEARSSCEEQEGELLKLINSPIKTFLNGISREKNTENFTWWVGEGVRGAVQRPTTSEWLLFYCGILFYCNLLSLWLVIFKIKNCIHSVGSWSIKSYICKFLFQEATAL</sequence>
<reference evidence="3 4" key="1">
    <citation type="submission" date="2018-03" db="EMBL/GenBank/DDBJ databases">
        <title>Finding Nemo's genes: A chromosome-scale reference assembly of the genome of the orange clownfish Amphiprion percula.</title>
        <authorList>
            <person name="Lehmann R."/>
        </authorList>
    </citation>
    <scope>NUCLEOTIDE SEQUENCE</scope>
</reference>
<dbReference type="SUPFAM" id="SSF56436">
    <property type="entry name" value="C-type lectin-like"/>
    <property type="match status" value="1"/>
</dbReference>
<accession>A0A3P8TKX9</accession>
<dbReference type="InterPro" id="IPR016186">
    <property type="entry name" value="C-type_lectin-like/link_sf"/>
</dbReference>
<organism evidence="3 4">
    <name type="scientific">Amphiprion percula</name>
    <name type="common">Orange clownfish</name>
    <name type="synonym">Lutjanus percula</name>
    <dbReference type="NCBI Taxonomy" id="161767"/>
    <lineage>
        <taxon>Eukaryota</taxon>
        <taxon>Metazoa</taxon>
        <taxon>Chordata</taxon>
        <taxon>Craniata</taxon>
        <taxon>Vertebrata</taxon>
        <taxon>Euteleostomi</taxon>
        <taxon>Actinopterygii</taxon>
        <taxon>Neopterygii</taxon>
        <taxon>Teleostei</taxon>
        <taxon>Neoteleostei</taxon>
        <taxon>Acanthomorphata</taxon>
        <taxon>Ovalentaria</taxon>
        <taxon>Pomacentridae</taxon>
        <taxon>Amphiprion</taxon>
    </lineage>
</organism>
<evidence type="ECO:0000256" key="1">
    <source>
        <dbReference type="SAM" id="Phobius"/>
    </source>
</evidence>
<proteinExistence type="predicted"/>
<name>A0A3P8TKX9_AMPPE</name>